<sequence>MPDSNRNSYSAIDLLNSGCAVSPDVPAHASATGLGVHDGHTRENGGQFTLGQNYPNPFVRETTVPFTLNVAADVRLDLFDLMGRKMAGVVRKSRHAGAQSIKLNLDGMGLAAGDYTYQLEVTTRHGVYRQRMLMTAE</sequence>
<accession>A0ABT9A4L7</accession>
<comment type="caution">
    <text evidence="1">The sequence shown here is derived from an EMBL/GenBank/DDBJ whole genome shotgun (WGS) entry which is preliminary data.</text>
</comment>
<keyword evidence="2" id="KW-1185">Reference proteome</keyword>
<evidence type="ECO:0000313" key="2">
    <source>
        <dbReference type="Proteomes" id="UP001167796"/>
    </source>
</evidence>
<proteinExistence type="predicted"/>
<protein>
    <submittedName>
        <fullName evidence="1">T9SS type A sorting domain-containing protein</fullName>
    </submittedName>
</protein>
<reference evidence="1" key="1">
    <citation type="submission" date="2023-07" db="EMBL/GenBank/DDBJ databases">
        <authorList>
            <person name="Kim M.K."/>
        </authorList>
    </citation>
    <scope>NUCLEOTIDE SEQUENCE</scope>
    <source>
        <strain evidence="1">M29</strain>
    </source>
</reference>
<evidence type="ECO:0000313" key="1">
    <source>
        <dbReference type="EMBL" id="MDO7844793.1"/>
    </source>
</evidence>
<name>A0ABT9A4L7_9BACT</name>
<dbReference type="Proteomes" id="UP001167796">
    <property type="component" value="Unassembled WGS sequence"/>
</dbReference>
<dbReference type="RefSeq" id="WP_305009454.1">
    <property type="nucleotide sequence ID" value="NZ_JAUQSX010000001.1"/>
</dbReference>
<dbReference type="EMBL" id="JAUQSX010000001">
    <property type="protein sequence ID" value="MDO7844793.1"/>
    <property type="molecule type" value="Genomic_DNA"/>
</dbReference>
<dbReference type="InterPro" id="IPR026444">
    <property type="entry name" value="Secre_tail"/>
</dbReference>
<dbReference type="NCBIfam" id="TIGR04183">
    <property type="entry name" value="Por_Secre_tail"/>
    <property type="match status" value="1"/>
</dbReference>
<gene>
    <name evidence="1" type="ORF">Q5H92_00370</name>
</gene>
<organism evidence="1 2">
    <name type="scientific">Hymenobacter mellowenesis</name>
    <dbReference type="NCBI Taxonomy" id="3063995"/>
    <lineage>
        <taxon>Bacteria</taxon>
        <taxon>Pseudomonadati</taxon>
        <taxon>Bacteroidota</taxon>
        <taxon>Cytophagia</taxon>
        <taxon>Cytophagales</taxon>
        <taxon>Hymenobacteraceae</taxon>
        <taxon>Hymenobacter</taxon>
    </lineage>
</organism>